<dbReference type="PANTHER" id="PTHR35984">
    <property type="entry name" value="PERIPLASMIC SERINE PROTEASE"/>
    <property type="match status" value="1"/>
</dbReference>
<dbReference type="EMBL" id="PGEX01000001">
    <property type="protein sequence ID" value="PJJ41715.1"/>
    <property type="molecule type" value="Genomic_DNA"/>
</dbReference>
<dbReference type="OrthoDB" id="9806253at2"/>
<dbReference type="SUPFAM" id="SSF52096">
    <property type="entry name" value="ClpP/crotonase"/>
    <property type="match status" value="1"/>
</dbReference>
<reference evidence="1 2" key="1">
    <citation type="submission" date="2017-11" db="EMBL/GenBank/DDBJ databases">
        <title>Animal gut microbial communities from fecal samples from Wisconsin, USA.</title>
        <authorList>
            <person name="Neumann A."/>
        </authorList>
    </citation>
    <scope>NUCLEOTIDE SEQUENCE [LARGE SCALE GENOMIC DNA]</scope>
    <source>
        <strain evidence="1 2">UWS3</strain>
    </source>
</reference>
<protein>
    <submittedName>
        <fullName evidence="1">Serine dehydrogenase proteinase</fullName>
    </submittedName>
</protein>
<dbReference type="Proteomes" id="UP000231134">
    <property type="component" value="Unassembled WGS sequence"/>
</dbReference>
<dbReference type="PANTHER" id="PTHR35984:SF1">
    <property type="entry name" value="PERIPLASMIC SERINE PROTEASE"/>
    <property type="match status" value="1"/>
</dbReference>
<dbReference type="RefSeq" id="WP_100425651.1">
    <property type="nucleotide sequence ID" value="NZ_PGEX01000001.1"/>
</dbReference>
<organism evidence="1 2">
    <name type="scientific">Hallerella succinigenes</name>
    <dbReference type="NCBI Taxonomy" id="1896222"/>
    <lineage>
        <taxon>Bacteria</taxon>
        <taxon>Pseudomonadati</taxon>
        <taxon>Fibrobacterota</taxon>
        <taxon>Fibrobacteria</taxon>
        <taxon>Fibrobacterales</taxon>
        <taxon>Fibrobacteraceae</taxon>
        <taxon>Hallerella</taxon>
    </lineage>
</organism>
<name>A0A2M9A7M2_9BACT</name>
<dbReference type="InterPro" id="IPR002825">
    <property type="entry name" value="Pept_S49_ser-pept_pro"/>
</dbReference>
<gene>
    <name evidence="1" type="ORF">BGX16_1706</name>
</gene>
<dbReference type="InterPro" id="IPR029045">
    <property type="entry name" value="ClpP/crotonase-like_dom_sf"/>
</dbReference>
<proteinExistence type="predicted"/>
<dbReference type="AlphaFoldDB" id="A0A2M9A7M2"/>
<accession>A0A2M9A7M2</accession>
<dbReference type="GO" id="GO:0016020">
    <property type="term" value="C:membrane"/>
    <property type="evidence" value="ECO:0007669"/>
    <property type="project" value="InterPro"/>
</dbReference>
<sequence>MPNWNDVLTEIQNCGRTNALDFIRRSHLKEFSDYRKRNTIAYYSGWLQKNGNAKSSINDDDKNGFMATIHKMDRSLGLDLILHTPGGDIAATESIIDYLQRMFKGNIQAFIPQLAMSAGTMIACSTQCIYMGKESSIGPIDPQFGGIPCHSILKEFEDAIAEIKRDPGSLPAWQCILSKYHPTLLGECKKAIELSSEIVLKQLESVMFAGDEDGRQKAENVINKLNEHESTKIHARHLSIDDAKGCGLKICDLENDPKLQDLLLTVHHCYMHTFANSTAVKIVENQKGVAVVTMAGIPQ</sequence>
<keyword evidence="2" id="KW-1185">Reference proteome</keyword>
<evidence type="ECO:0000313" key="2">
    <source>
        <dbReference type="Proteomes" id="UP000231134"/>
    </source>
</evidence>
<dbReference type="Gene3D" id="3.90.226.10">
    <property type="entry name" value="2-enoyl-CoA Hydratase, Chain A, domain 1"/>
    <property type="match status" value="1"/>
</dbReference>
<comment type="caution">
    <text evidence="1">The sequence shown here is derived from an EMBL/GenBank/DDBJ whole genome shotgun (WGS) entry which is preliminary data.</text>
</comment>
<dbReference type="Pfam" id="PF01972">
    <property type="entry name" value="SDH_protease"/>
    <property type="match status" value="1"/>
</dbReference>
<evidence type="ECO:0000313" key="1">
    <source>
        <dbReference type="EMBL" id="PJJ41715.1"/>
    </source>
</evidence>